<dbReference type="Gene3D" id="2.60.120.560">
    <property type="entry name" value="Exo-inulinase, domain 1"/>
    <property type="match status" value="1"/>
</dbReference>
<dbReference type="InterPro" id="IPR051214">
    <property type="entry name" value="GH32_Enzymes"/>
</dbReference>
<evidence type="ECO:0000313" key="9">
    <source>
        <dbReference type="Proteomes" id="UP000245412"/>
    </source>
</evidence>
<keyword evidence="3 5" id="KW-0378">Hydrolase</keyword>
<keyword evidence="9" id="KW-1185">Reference proteome</keyword>
<sequence>MHRDDFLHLRAPGNWINDPNGFIYYKGEYHLYYQYFPYAPQWGTMHWGHAVSRDLVSWEHRGLALFPSKPYDRNGCFSGSAQAEEEGISFYYTGVRYNRYDEENIHLSVNDDFDSSQVMITSQDGYHFDNFHDKKMIIPPVADPSIGSVTHTRDPKVWKEGDTYYMVLGSQAENEDGDMQGKLLFYRSMDGRAWEYAASYTDNTGGYMWECPDLFCCGGRYVLCMSPMGYLKDGYEYENISVCLPVSFEASECTLRAEGAAELMDYGMDLYAPQSTLDASGRRTIIGWMRMPVPVQEENGQEWIGMMSLPRLVEYRDGHICFRPHPDAAAVFKKETDVREIDYGKPFKINTSLAEGDSLAIGGFCLWQEDGRLMADRSRVFGDVRGYRTRFSTPPLGGRCELEIYVDRNIIEVFVNDGEYVLSNIVYGLSGPTRFSYSRLSGCGSAPTGKPMVIFVP</sequence>
<evidence type="ECO:0000259" key="7">
    <source>
        <dbReference type="Pfam" id="PF08244"/>
    </source>
</evidence>
<reference evidence="8 9" key="1">
    <citation type="submission" date="2018-05" db="EMBL/GenBank/DDBJ databases">
        <authorList>
            <person name="Goeker M."/>
            <person name="Huntemann M."/>
            <person name="Clum A."/>
            <person name="Pillay M."/>
            <person name="Palaniappan K."/>
            <person name="Varghese N."/>
            <person name="Mikhailova N."/>
            <person name="Stamatis D."/>
            <person name="Reddy T."/>
            <person name="Daum C."/>
            <person name="Shapiro N."/>
            <person name="Ivanova N."/>
            <person name="Kyrpides N."/>
            <person name="Woyke T."/>
        </authorList>
    </citation>
    <scope>NUCLEOTIDE SEQUENCE [LARGE SCALE GENOMIC DNA]</scope>
    <source>
        <strain evidence="8 9">DSM 26524</strain>
    </source>
</reference>
<dbReference type="Proteomes" id="UP000245412">
    <property type="component" value="Unassembled WGS sequence"/>
</dbReference>
<dbReference type="InterPro" id="IPR013148">
    <property type="entry name" value="Glyco_hydro_32_N"/>
</dbReference>
<evidence type="ECO:0000259" key="6">
    <source>
        <dbReference type="Pfam" id="PF00251"/>
    </source>
</evidence>
<name>A0AB73T3M2_9FIRM</name>
<feature type="domain" description="Glycosyl hydrolase family 32 C-terminal" evidence="7">
    <location>
        <begin position="369"/>
        <end position="428"/>
    </location>
</feature>
<evidence type="ECO:0000256" key="5">
    <source>
        <dbReference type="RuleBase" id="RU362110"/>
    </source>
</evidence>
<proteinExistence type="inferred from homology"/>
<dbReference type="EMBL" id="QGGY01000006">
    <property type="protein sequence ID" value="PWJ75575.1"/>
    <property type="molecule type" value="Genomic_DNA"/>
</dbReference>
<dbReference type="InterPro" id="IPR013189">
    <property type="entry name" value="Glyco_hydro_32_C"/>
</dbReference>
<dbReference type="CDD" id="cd08996">
    <property type="entry name" value="GH32_FFase"/>
    <property type="match status" value="1"/>
</dbReference>
<dbReference type="PANTHER" id="PTHR43101">
    <property type="entry name" value="BETA-FRUCTOSIDASE"/>
    <property type="match status" value="1"/>
</dbReference>
<dbReference type="InterPro" id="IPR023296">
    <property type="entry name" value="Glyco_hydro_beta-prop_sf"/>
</dbReference>
<comment type="caution">
    <text evidence="8">The sequence shown here is derived from an EMBL/GenBank/DDBJ whole genome shotgun (WGS) entry which is preliminary data.</text>
</comment>
<dbReference type="GO" id="GO:0005975">
    <property type="term" value="P:carbohydrate metabolic process"/>
    <property type="evidence" value="ECO:0007669"/>
    <property type="project" value="InterPro"/>
</dbReference>
<dbReference type="Pfam" id="PF08244">
    <property type="entry name" value="Glyco_hydro_32C"/>
    <property type="match status" value="1"/>
</dbReference>
<protein>
    <recommendedName>
        <fullName evidence="2">beta-fructofuranosidase</fullName>
        <ecNumber evidence="2">3.2.1.26</ecNumber>
    </recommendedName>
</protein>
<dbReference type="PANTHER" id="PTHR43101:SF1">
    <property type="entry name" value="BETA-FRUCTOSIDASE"/>
    <property type="match status" value="1"/>
</dbReference>
<dbReference type="InterPro" id="IPR001362">
    <property type="entry name" value="Glyco_hydro_32"/>
</dbReference>
<evidence type="ECO:0000256" key="4">
    <source>
        <dbReference type="ARBA" id="ARBA00023295"/>
    </source>
</evidence>
<dbReference type="SUPFAM" id="SSF49899">
    <property type="entry name" value="Concanavalin A-like lectins/glucanases"/>
    <property type="match status" value="1"/>
</dbReference>
<dbReference type="SMART" id="SM00640">
    <property type="entry name" value="Glyco_32"/>
    <property type="match status" value="1"/>
</dbReference>
<evidence type="ECO:0000256" key="2">
    <source>
        <dbReference type="ARBA" id="ARBA00012758"/>
    </source>
</evidence>
<evidence type="ECO:0000256" key="1">
    <source>
        <dbReference type="ARBA" id="ARBA00009902"/>
    </source>
</evidence>
<dbReference type="SUPFAM" id="SSF75005">
    <property type="entry name" value="Arabinanase/levansucrase/invertase"/>
    <property type="match status" value="1"/>
</dbReference>
<dbReference type="AlphaFoldDB" id="A0AB73T3M2"/>
<keyword evidence="4 5" id="KW-0326">Glycosidase</keyword>
<dbReference type="Gene3D" id="2.115.10.20">
    <property type="entry name" value="Glycosyl hydrolase domain, family 43"/>
    <property type="match status" value="1"/>
</dbReference>
<dbReference type="EC" id="3.2.1.26" evidence="2"/>
<gene>
    <name evidence="8" type="ORF">C7383_106145</name>
</gene>
<dbReference type="GO" id="GO:0004564">
    <property type="term" value="F:beta-fructofuranosidase activity"/>
    <property type="evidence" value="ECO:0007669"/>
    <property type="project" value="UniProtKB-EC"/>
</dbReference>
<comment type="similarity">
    <text evidence="1 5">Belongs to the glycosyl hydrolase 32 family.</text>
</comment>
<evidence type="ECO:0000313" key="8">
    <source>
        <dbReference type="EMBL" id="PWJ75575.1"/>
    </source>
</evidence>
<organism evidence="8 9">
    <name type="scientific">Murimonas intestini</name>
    <dbReference type="NCBI Taxonomy" id="1337051"/>
    <lineage>
        <taxon>Bacteria</taxon>
        <taxon>Bacillati</taxon>
        <taxon>Bacillota</taxon>
        <taxon>Clostridia</taxon>
        <taxon>Lachnospirales</taxon>
        <taxon>Lachnospiraceae</taxon>
        <taxon>Murimonas</taxon>
    </lineage>
</organism>
<dbReference type="InterPro" id="IPR013320">
    <property type="entry name" value="ConA-like_dom_sf"/>
</dbReference>
<feature type="domain" description="Glycosyl hydrolase family 32 N-terminal" evidence="6">
    <location>
        <begin position="8"/>
        <end position="323"/>
    </location>
</feature>
<evidence type="ECO:0000256" key="3">
    <source>
        <dbReference type="ARBA" id="ARBA00022801"/>
    </source>
</evidence>
<accession>A0AB73T3M2</accession>
<dbReference type="Pfam" id="PF00251">
    <property type="entry name" value="Glyco_hydro_32N"/>
    <property type="match status" value="1"/>
</dbReference>